<gene>
    <name evidence="3" type="ORF">WOLCODRAFT_78866</name>
</gene>
<evidence type="ECO:0000259" key="2">
    <source>
        <dbReference type="PROSITE" id="PS50822"/>
    </source>
</evidence>
<reference evidence="3 4" key="1">
    <citation type="journal article" date="2012" name="Science">
        <title>The Paleozoic origin of enzymatic lignin decomposition reconstructed from 31 fungal genomes.</title>
        <authorList>
            <person name="Floudas D."/>
            <person name="Binder M."/>
            <person name="Riley R."/>
            <person name="Barry K."/>
            <person name="Blanchette R.A."/>
            <person name="Henrissat B."/>
            <person name="Martinez A.T."/>
            <person name="Otillar R."/>
            <person name="Spatafora J.W."/>
            <person name="Yadav J.S."/>
            <person name="Aerts A."/>
            <person name="Benoit I."/>
            <person name="Boyd A."/>
            <person name="Carlson A."/>
            <person name="Copeland A."/>
            <person name="Coutinho P.M."/>
            <person name="de Vries R.P."/>
            <person name="Ferreira P."/>
            <person name="Findley K."/>
            <person name="Foster B."/>
            <person name="Gaskell J."/>
            <person name="Glotzer D."/>
            <person name="Gorecki P."/>
            <person name="Heitman J."/>
            <person name="Hesse C."/>
            <person name="Hori C."/>
            <person name="Igarashi K."/>
            <person name="Jurgens J.A."/>
            <person name="Kallen N."/>
            <person name="Kersten P."/>
            <person name="Kohler A."/>
            <person name="Kuees U."/>
            <person name="Kumar T.K.A."/>
            <person name="Kuo A."/>
            <person name="LaButti K."/>
            <person name="Larrondo L.F."/>
            <person name="Lindquist E."/>
            <person name="Ling A."/>
            <person name="Lombard V."/>
            <person name="Lucas S."/>
            <person name="Lundell T."/>
            <person name="Martin R."/>
            <person name="McLaughlin D.J."/>
            <person name="Morgenstern I."/>
            <person name="Morin E."/>
            <person name="Murat C."/>
            <person name="Nagy L.G."/>
            <person name="Nolan M."/>
            <person name="Ohm R.A."/>
            <person name="Patyshakuliyeva A."/>
            <person name="Rokas A."/>
            <person name="Ruiz-Duenas F.J."/>
            <person name="Sabat G."/>
            <person name="Salamov A."/>
            <person name="Samejima M."/>
            <person name="Schmutz J."/>
            <person name="Slot J.C."/>
            <person name="St John F."/>
            <person name="Stenlid J."/>
            <person name="Sun H."/>
            <person name="Sun S."/>
            <person name="Syed K."/>
            <person name="Tsang A."/>
            <person name="Wiebenga A."/>
            <person name="Young D."/>
            <person name="Pisabarro A."/>
            <person name="Eastwood D.C."/>
            <person name="Martin F."/>
            <person name="Cullen D."/>
            <person name="Grigoriev I.V."/>
            <person name="Hibbett D.S."/>
        </authorList>
    </citation>
    <scope>NUCLEOTIDE SEQUENCE [LARGE SCALE GENOMIC DNA]</scope>
    <source>
        <strain evidence="3 4">MD-104</strain>
    </source>
</reference>
<dbReference type="InterPro" id="IPR012337">
    <property type="entry name" value="RNaseH-like_sf"/>
</dbReference>
<dbReference type="PROSITE" id="PS50822">
    <property type="entry name" value="PIWI"/>
    <property type="match status" value="1"/>
</dbReference>
<dbReference type="STRING" id="742152.A0A2H3IXT8"/>
<sequence length="992" mass="109416">MARRRRGRGGNAGQGERTSEPARGESGPATESNTASPAVATSTNTIASVGSPSTVRGRGGTIAARGSPLATRGTVPSRGGIPLRGAVPSHGNGGVASSARTEPSSVGASETAPEPQPAITDQPVAEVRGPAVRDSMPLRPGFGTIGRVQVMKLNSFAIHVSARKIYEYIVQWTSPPPFPLRTRGSQILQFLKLDPHFAPFADAVAMDRSGKRLVSARSLPQPFAINIQTHTATTVTDGPVSTAHIYRVEEHNIDAFNRVLDGHPGHEGYNIEPILSALNLVIQQHASSTALAVISPGRNRFFFRAPASPMQLDLGVEAWQGFFIAVCPTYRQLTIKVNACVSPFSSPGNAARVMIAIQEHVPEIHRFSELCRFFKSLKATVTLPGRDERRVIITGVENSTARQLRLGPDEYGNPTIEEYLNRRYNIALQHADDLPLIKTRNRGYLPAELCEICPGQLYRWRLSKAASAQLIKYARNLPAVNAAAICDRGFPDLGFSGNSVFDAFGITVEPNMITVPTRVLPPPELVYGQHPMNRPVIMKDASWNIVRTTFHTGANITSWAVLLVQRGYKHEFSNKSDPQLLAFLQAFSSKLRSTGMSLPAEPSHIMDTGRILGRGDDLSMNDTVEKFRQVIISNLNPSQKPSFVLVLLPTVNSRIYSAIKYLGDIVLGLQSIHIVLHPKKSLATGNMQDQYLSNVALKLNTKLAGTNHRLGQDAVALLTRVNTMIVGMVVTHPTEVLPAVAAVVSSSDDEFIQYSASLRLQSYDDIVESLHHMMLERLQYYRLKNGRLPDHILVYRQGLSNAQICYLMQDMEVPQIWQAFREIDPNGTYKPKLTIIVCIKQTRCCFHAADTWQRVTKSGNVVPGTVQDRGTPGIYAFDFLLQPHEGTRGQAQPTRYIVAYDDYHYDADTIQQITHALSYSYVRATKAIKMVPPVRYADLAAKRAALYLSKLSTEFEQPLEPGSEDRNLYHQRAIQIWGSGIHRDLKDSMFYI</sequence>
<dbReference type="SUPFAM" id="SSF101690">
    <property type="entry name" value="PAZ domain"/>
    <property type="match status" value="1"/>
</dbReference>
<dbReference type="InterPro" id="IPR036397">
    <property type="entry name" value="RNaseH_sf"/>
</dbReference>
<dbReference type="InterPro" id="IPR036085">
    <property type="entry name" value="PAZ_dom_sf"/>
</dbReference>
<keyword evidence="4" id="KW-1185">Reference proteome</keyword>
<dbReference type="Gene3D" id="2.170.260.10">
    <property type="entry name" value="paz domain"/>
    <property type="match status" value="1"/>
</dbReference>
<dbReference type="SMART" id="SM01163">
    <property type="entry name" value="DUF1785"/>
    <property type="match status" value="1"/>
</dbReference>
<feature type="compositionally biased region" description="Polar residues" evidence="1">
    <location>
        <begin position="29"/>
        <end position="54"/>
    </location>
</feature>
<dbReference type="InterPro" id="IPR032472">
    <property type="entry name" value="ArgoL2"/>
</dbReference>
<dbReference type="Proteomes" id="UP000218811">
    <property type="component" value="Unassembled WGS sequence"/>
</dbReference>
<feature type="domain" description="Piwi" evidence="2">
    <location>
        <begin position="643"/>
        <end position="949"/>
    </location>
</feature>
<dbReference type="InterPro" id="IPR014811">
    <property type="entry name" value="ArgoL1"/>
</dbReference>
<organism evidence="3 4">
    <name type="scientific">Wolfiporia cocos (strain MD-104)</name>
    <name type="common">Brown rot fungus</name>
    <dbReference type="NCBI Taxonomy" id="742152"/>
    <lineage>
        <taxon>Eukaryota</taxon>
        <taxon>Fungi</taxon>
        <taxon>Dikarya</taxon>
        <taxon>Basidiomycota</taxon>
        <taxon>Agaricomycotina</taxon>
        <taxon>Agaricomycetes</taxon>
        <taxon>Polyporales</taxon>
        <taxon>Phaeolaceae</taxon>
        <taxon>Wolfiporia</taxon>
    </lineage>
</organism>
<evidence type="ECO:0000313" key="3">
    <source>
        <dbReference type="EMBL" id="PCH34810.1"/>
    </source>
</evidence>
<dbReference type="SUPFAM" id="SSF53098">
    <property type="entry name" value="Ribonuclease H-like"/>
    <property type="match status" value="1"/>
</dbReference>
<protein>
    <submittedName>
        <fullName evidence="3">Piwi-domain-containing protein</fullName>
    </submittedName>
</protein>
<evidence type="ECO:0000256" key="1">
    <source>
        <dbReference type="SAM" id="MobiDB-lite"/>
    </source>
</evidence>
<dbReference type="Pfam" id="PF02171">
    <property type="entry name" value="Piwi"/>
    <property type="match status" value="1"/>
</dbReference>
<evidence type="ECO:0000313" key="4">
    <source>
        <dbReference type="Proteomes" id="UP000218811"/>
    </source>
</evidence>
<dbReference type="EMBL" id="KB467832">
    <property type="protein sequence ID" value="PCH34810.1"/>
    <property type="molecule type" value="Genomic_DNA"/>
</dbReference>
<dbReference type="Pfam" id="PF08699">
    <property type="entry name" value="ArgoL1"/>
    <property type="match status" value="1"/>
</dbReference>
<dbReference type="Pfam" id="PF02170">
    <property type="entry name" value="PAZ"/>
    <property type="match status" value="1"/>
</dbReference>
<proteinExistence type="predicted"/>
<feature type="compositionally biased region" description="Polar residues" evidence="1">
    <location>
        <begin position="98"/>
        <end position="108"/>
    </location>
</feature>
<dbReference type="OrthoDB" id="10252740at2759"/>
<dbReference type="Gene3D" id="3.30.420.10">
    <property type="entry name" value="Ribonuclease H-like superfamily/Ribonuclease H"/>
    <property type="match status" value="1"/>
</dbReference>
<dbReference type="Pfam" id="PF16488">
    <property type="entry name" value="ArgoL2"/>
    <property type="match status" value="1"/>
</dbReference>
<dbReference type="Gene3D" id="3.40.50.2300">
    <property type="match status" value="1"/>
</dbReference>
<dbReference type="AlphaFoldDB" id="A0A2H3IXT8"/>
<dbReference type="CDD" id="cd02846">
    <property type="entry name" value="PAZ_argonaute_like"/>
    <property type="match status" value="1"/>
</dbReference>
<dbReference type="InterPro" id="IPR003165">
    <property type="entry name" value="Piwi"/>
</dbReference>
<dbReference type="OMA" id="AINIQTH"/>
<accession>A0A2H3IXT8</accession>
<name>A0A2H3IXT8_WOLCO</name>
<dbReference type="SMART" id="SM00950">
    <property type="entry name" value="Piwi"/>
    <property type="match status" value="1"/>
</dbReference>
<feature type="region of interest" description="Disordered" evidence="1">
    <location>
        <begin position="1"/>
        <end position="125"/>
    </location>
</feature>
<dbReference type="PANTHER" id="PTHR22891">
    <property type="entry name" value="EUKARYOTIC TRANSLATION INITIATION FACTOR 2C"/>
    <property type="match status" value="1"/>
</dbReference>
<dbReference type="InterPro" id="IPR003100">
    <property type="entry name" value="PAZ_dom"/>
</dbReference>
<dbReference type="GO" id="GO:0003723">
    <property type="term" value="F:RNA binding"/>
    <property type="evidence" value="ECO:0007669"/>
    <property type="project" value="InterPro"/>
</dbReference>